<evidence type="ECO:0000259" key="1">
    <source>
        <dbReference type="Pfam" id="PF21834"/>
    </source>
</evidence>
<feature type="domain" description="DUF6894" evidence="1">
    <location>
        <begin position="3"/>
        <end position="71"/>
    </location>
</feature>
<protein>
    <recommendedName>
        <fullName evidence="1">DUF6894 domain-containing protein</fullName>
    </recommendedName>
</protein>
<reference evidence="2 3" key="1">
    <citation type="journal article" date="2012" name="Genet. Mol. Biol.">
        <title>Analysis of 16S rRNA and mxaF genes revealing insights into Methylobacterium niche-specific plant association.</title>
        <authorList>
            <person name="Dourado M.N."/>
            <person name="Andreote F.D."/>
            <person name="Dini-Andreote F."/>
            <person name="Conti R."/>
            <person name="Araujo J.M."/>
            <person name="Araujo W.L."/>
        </authorList>
    </citation>
    <scope>NUCLEOTIDE SEQUENCE [LARGE SCALE GENOMIC DNA]</scope>
    <source>
        <strain evidence="2 3">TC3-10</strain>
    </source>
</reference>
<accession>A0ABU7TL46</accession>
<dbReference type="Pfam" id="PF21834">
    <property type="entry name" value="DUF6894"/>
    <property type="match status" value="1"/>
</dbReference>
<keyword evidence="3" id="KW-1185">Reference proteome</keyword>
<dbReference type="EMBL" id="MLCA01000001">
    <property type="protein sequence ID" value="MEE7490467.1"/>
    <property type="molecule type" value="Genomic_DNA"/>
</dbReference>
<dbReference type="RefSeq" id="WP_331294853.1">
    <property type="nucleotide sequence ID" value="NZ_MLBR01000029.1"/>
</dbReference>
<sequence length="82" mass="9150">MPRYFFDIHDGQLQRDEDGTECPDFDAARREAMISLPDVARWEIPSDGDRQTYAVIVRDAAGAPVYTATLTFTGLRLGEAAE</sequence>
<dbReference type="InterPro" id="IPR054189">
    <property type="entry name" value="DUF6894"/>
</dbReference>
<proteinExistence type="predicted"/>
<comment type="caution">
    <text evidence="2">The sequence shown here is derived from an EMBL/GenBank/DDBJ whole genome shotgun (WGS) entry which is preliminary data.</text>
</comment>
<gene>
    <name evidence="2" type="ORF">MOTC310_08225</name>
</gene>
<evidence type="ECO:0000313" key="3">
    <source>
        <dbReference type="Proteomes" id="UP001355206"/>
    </source>
</evidence>
<dbReference type="Proteomes" id="UP001355206">
    <property type="component" value="Unassembled WGS sequence"/>
</dbReference>
<evidence type="ECO:0000313" key="2">
    <source>
        <dbReference type="EMBL" id="MEE7490467.1"/>
    </source>
</evidence>
<name>A0ABU7TL46_9HYPH</name>
<organism evidence="2 3">
    <name type="scientific">Methylobacterium oryzae</name>
    <dbReference type="NCBI Taxonomy" id="334852"/>
    <lineage>
        <taxon>Bacteria</taxon>
        <taxon>Pseudomonadati</taxon>
        <taxon>Pseudomonadota</taxon>
        <taxon>Alphaproteobacteria</taxon>
        <taxon>Hyphomicrobiales</taxon>
        <taxon>Methylobacteriaceae</taxon>
        <taxon>Methylobacterium</taxon>
    </lineage>
</organism>